<evidence type="ECO:0000313" key="4">
    <source>
        <dbReference type="EMBL" id="MFG6428489.1"/>
    </source>
</evidence>
<protein>
    <submittedName>
        <fullName evidence="4">Acyltransferase family protein</fullName>
        <ecNumber evidence="4">2.3.1.-</ecNumber>
    </submittedName>
</protein>
<keyword evidence="4" id="KW-0012">Acyltransferase</keyword>
<reference evidence="4 5" key="1">
    <citation type="submission" date="2024-08" db="EMBL/GenBank/DDBJ databases">
        <authorList>
            <person name="Lu H."/>
        </authorList>
    </citation>
    <scope>NUCLEOTIDE SEQUENCE [LARGE SCALE GENOMIC DNA]</scope>
    <source>
        <strain evidence="4 5">LYH14W</strain>
    </source>
</reference>
<keyword evidence="5" id="KW-1185">Reference proteome</keyword>
<keyword evidence="4" id="KW-0808">Transferase</keyword>
<keyword evidence="1" id="KW-1133">Transmembrane helix</keyword>
<comment type="caution">
    <text evidence="4">The sequence shown here is derived from an EMBL/GenBank/DDBJ whole genome shotgun (WGS) entry which is preliminary data.</text>
</comment>
<dbReference type="InterPro" id="IPR050879">
    <property type="entry name" value="Acyltransferase_3"/>
</dbReference>
<name>A0ABW7EW25_9BURK</name>
<feature type="transmembrane region" description="Helical" evidence="1">
    <location>
        <begin position="135"/>
        <end position="155"/>
    </location>
</feature>
<feature type="transmembrane region" description="Helical" evidence="1">
    <location>
        <begin position="273"/>
        <end position="293"/>
    </location>
</feature>
<feature type="transmembrane region" description="Helical" evidence="1">
    <location>
        <begin position="313"/>
        <end position="332"/>
    </location>
</feature>
<feature type="transmembrane region" description="Helical" evidence="1">
    <location>
        <begin position="162"/>
        <end position="181"/>
    </location>
</feature>
<evidence type="ECO:0000259" key="2">
    <source>
        <dbReference type="Pfam" id="PF01757"/>
    </source>
</evidence>
<dbReference type="Pfam" id="PF19040">
    <property type="entry name" value="SGNH"/>
    <property type="match status" value="1"/>
</dbReference>
<feature type="domain" description="SGNH" evidence="3">
    <location>
        <begin position="393"/>
        <end position="629"/>
    </location>
</feature>
<feature type="transmembrane region" description="Helical" evidence="1">
    <location>
        <begin position="72"/>
        <end position="91"/>
    </location>
</feature>
<dbReference type="InterPro" id="IPR043968">
    <property type="entry name" value="SGNH"/>
</dbReference>
<dbReference type="Proteomes" id="UP001606210">
    <property type="component" value="Unassembled WGS sequence"/>
</dbReference>
<evidence type="ECO:0000313" key="5">
    <source>
        <dbReference type="Proteomes" id="UP001606210"/>
    </source>
</evidence>
<gene>
    <name evidence="4" type="ORF">ACG00Y_01110</name>
</gene>
<organism evidence="4 5">
    <name type="scientific">Pelomonas parva</name>
    <dbReference type="NCBI Taxonomy" id="3299032"/>
    <lineage>
        <taxon>Bacteria</taxon>
        <taxon>Pseudomonadati</taxon>
        <taxon>Pseudomonadota</taxon>
        <taxon>Betaproteobacteria</taxon>
        <taxon>Burkholderiales</taxon>
        <taxon>Sphaerotilaceae</taxon>
        <taxon>Roseateles</taxon>
    </lineage>
</organism>
<feature type="transmembrane region" description="Helical" evidence="1">
    <location>
        <begin position="344"/>
        <end position="365"/>
    </location>
</feature>
<feature type="transmembrane region" description="Helical" evidence="1">
    <location>
        <begin position="9"/>
        <end position="27"/>
    </location>
</feature>
<feature type="transmembrane region" description="Helical" evidence="1">
    <location>
        <begin position="244"/>
        <end position="261"/>
    </location>
</feature>
<keyword evidence="1" id="KW-0472">Membrane</keyword>
<dbReference type="RefSeq" id="WP_394475417.1">
    <property type="nucleotide sequence ID" value="NZ_JBIGHV010000001.1"/>
</dbReference>
<evidence type="ECO:0000259" key="3">
    <source>
        <dbReference type="Pfam" id="PF19040"/>
    </source>
</evidence>
<dbReference type="EMBL" id="JBIGHV010000001">
    <property type="protein sequence ID" value="MFG6428489.1"/>
    <property type="molecule type" value="Genomic_DNA"/>
</dbReference>
<sequence>MRFRPDIEGLRALAIVPVVVFHAWPAVLPGGYVGVDVFFVISGYLITSLLLQRLENGSFSIGAFYSARIRRIFPALFVMLAAVAAASWLLLTPSARVEFARTLGATAVFASNLELYRTTGYFDGATDLKPLVHTWSLAVEEQYYIFFPLLLAALYRRARGAIGWVLAAVGLASLAYSQWLLASDGPLAFYSALSRTFELMVGSLLAVRVAGGGAPWPAGVRQALGVGGVAAIVSACVLLKPDSAFPGLAALWPCLGAAALIEAGRGQTLASRMLALPPLRWVGALSFSLYLWHWPLLVFARHGLMGHPSAMQAAVAVALAVALAWVSLRWVEMPLRRADWPERRWLLSGAAASGVCLLVALGLWWSSHRASRTPTPVNALLAAVKDHSPSRTRCHAASQAQIAYEGRCQVGQPDARHQLVVWGDSHGIEVGEALGALISQRPADQQPLRSLALLTASRCPPAVGYVPSGVSYCRMRNEAVLAGLLADARADRVLIAGRTSLYMSDASEAAEFEQGLQRAVQALAQAGKKVWLLDPVPTYEYSVPAALAQRQRFGWSLEDFGMPREDYLRREGPALALLARVAAATGARRIDVAGVLCAERCAVISTEGLPLYFDDNHVSMAGARLLVRQALQPLVD</sequence>
<dbReference type="EC" id="2.3.1.-" evidence="4"/>
<proteinExistence type="predicted"/>
<keyword evidence="1" id="KW-0812">Transmembrane</keyword>
<dbReference type="PANTHER" id="PTHR23028">
    <property type="entry name" value="ACETYLTRANSFERASE"/>
    <property type="match status" value="1"/>
</dbReference>
<dbReference type="PANTHER" id="PTHR23028:SF53">
    <property type="entry name" value="ACYL_TRANSF_3 DOMAIN-CONTAINING PROTEIN"/>
    <property type="match status" value="1"/>
</dbReference>
<accession>A0ABW7EW25</accession>
<evidence type="ECO:0000256" key="1">
    <source>
        <dbReference type="SAM" id="Phobius"/>
    </source>
</evidence>
<dbReference type="InterPro" id="IPR002656">
    <property type="entry name" value="Acyl_transf_3_dom"/>
</dbReference>
<dbReference type="GO" id="GO:0016746">
    <property type="term" value="F:acyltransferase activity"/>
    <property type="evidence" value="ECO:0007669"/>
    <property type="project" value="UniProtKB-KW"/>
</dbReference>
<feature type="domain" description="Acyltransferase 3" evidence="2">
    <location>
        <begin position="6"/>
        <end position="327"/>
    </location>
</feature>
<feature type="transmembrane region" description="Helical" evidence="1">
    <location>
        <begin position="33"/>
        <end position="51"/>
    </location>
</feature>
<dbReference type="Pfam" id="PF01757">
    <property type="entry name" value="Acyl_transf_3"/>
    <property type="match status" value="1"/>
</dbReference>